<dbReference type="VEuPathDB" id="AmoebaDB:ACA1_219780"/>
<gene>
    <name evidence="2" type="ORF">ACA1_219780</name>
</gene>
<name>L8GQS0_ACACF</name>
<feature type="region of interest" description="Disordered" evidence="1">
    <location>
        <begin position="72"/>
        <end position="93"/>
    </location>
</feature>
<evidence type="ECO:0000313" key="3">
    <source>
        <dbReference type="Proteomes" id="UP000011083"/>
    </source>
</evidence>
<reference evidence="2 3" key="1">
    <citation type="journal article" date="2013" name="Genome Biol.">
        <title>Genome of Acanthamoeba castellanii highlights extensive lateral gene transfer and early evolution of tyrosine kinase signaling.</title>
        <authorList>
            <person name="Clarke M."/>
            <person name="Lohan A.J."/>
            <person name="Liu B."/>
            <person name="Lagkouvardos I."/>
            <person name="Roy S."/>
            <person name="Zafar N."/>
            <person name="Bertelli C."/>
            <person name="Schilde C."/>
            <person name="Kianianmomeni A."/>
            <person name="Burglin T.R."/>
            <person name="Frech C."/>
            <person name="Turcotte B."/>
            <person name="Kopec K.O."/>
            <person name="Synnott J.M."/>
            <person name="Choo C."/>
            <person name="Paponov I."/>
            <person name="Finkler A."/>
            <person name="Soon Heng Tan C."/>
            <person name="Hutchins A.P."/>
            <person name="Weinmeier T."/>
            <person name="Rattei T."/>
            <person name="Chu J.S."/>
            <person name="Gimenez G."/>
            <person name="Irimia M."/>
            <person name="Rigden D.J."/>
            <person name="Fitzpatrick D.A."/>
            <person name="Lorenzo-Morales J."/>
            <person name="Bateman A."/>
            <person name="Chiu C.H."/>
            <person name="Tang P."/>
            <person name="Hegemann P."/>
            <person name="Fromm H."/>
            <person name="Raoult D."/>
            <person name="Greub G."/>
            <person name="Miranda-Saavedra D."/>
            <person name="Chen N."/>
            <person name="Nash P."/>
            <person name="Ginger M.L."/>
            <person name="Horn M."/>
            <person name="Schaap P."/>
            <person name="Caler L."/>
            <person name="Loftus B."/>
        </authorList>
    </citation>
    <scope>NUCLEOTIDE SEQUENCE [LARGE SCALE GENOMIC DNA]</scope>
    <source>
        <strain evidence="2 3">Neff</strain>
    </source>
</reference>
<dbReference type="GeneID" id="14915899"/>
<keyword evidence="3" id="KW-1185">Reference proteome</keyword>
<proteinExistence type="predicted"/>
<evidence type="ECO:0000313" key="2">
    <source>
        <dbReference type="EMBL" id="ELR15252.1"/>
    </source>
</evidence>
<dbReference type="Proteomes" id="UP000011083">
    <property type="component" value="Unassembled WGS sequence"/>
</dbReference>
<organism evidence="2 3">
    <name type="scientific">Acanthamoeba castellanii (strain ATCC 30010 / Neff)</name>
    <dbReference type="NCBI Taxonomy" id="1257118"/>
    <lineage>
        <taxon>Eukaryota</taxon>
        <taxon>Amoebozoa</taxon>
        <taxon>Discosea</taxon>
        <taxon>Longamoebia</taxon>
        <taxon>Centramoebida</taxon>
        <taxon>Acanthamoebidae</taxon>
        <taxon>Acanthamoeba</taxon>
    </lineage>
</organism>
<dbReference type="OrthoDB" id="6495301at2759"/>
<dbReference type="Pfam" id="PF08293">
    <property type="entry name" value="MRP-S33"/>
    <property type="match status" value="1"/>
</dbReference>
<dbReference type="AlphaFoldDB" id="L8GQS0"/>
<accession>L8GQS0</accession>
<dbReference type="EMBL" id="KB008036">
    <property type="protein sequence ID" value="ELR15252.1"/>
    <property type="molecule type" value="Genomic_DNA"/>
</dbReference>
<dbReference type="RefSeq" id="XP_004337265.1">
    <property type="nucleotide sequence ID" value="XM_004337217.1"/>
</dbReference>
<dbReference type="InterPro" id="IPR013219">
    <property type="entry name" value="Ribosomal_mS33"/>
</dbReference>
<evidence type="ECO:0000256" key="1">
    <source>
        <dbReference type="SAM" id="MobiDB-lite"/>
    </source>
</evidence>
<protein>
    <submittedName>
        <fullName evidence="2">Uncharacterized protein</fullName>
    </submittedName>
</protein>
<sequence>MAVYLRSLRPAFEASAKIFGQRIGNGEHSGFKYLQALRKGEAMMKWYQEDLDQMKFPGWVSERRERKIIRTASRAERGKAPRPKKGFGKIALRREKEEKRLAAKAAKGGGKKKA</sequence>
<dbReference type="KEGG" id="acan:ACA1_219780"/>